<gene>
    <name evidence="1" type="ORF">J8F10_04910</name>
</gene>
<keyword evidence="2" id="KW-1185">Reference proteome</keyword>
<protein>
    <recommendedName>
        <fullName evidence="3">Methyltransferase type 11 domain-containing protein</fullName>
    </recommendedName>
</protein>
<name>A0ABS5BLN3_9BACT</name>
<dbReference type="InterPro" id="IPR029063">
    <property type="entry name" value="SAM-dependent_MTases_sf"/>
</dbReference>
<comment type="caution">
    <text evidence="1">The sequence shown here is derived from an EMBL/GenBank/DDBJ whole genome shotgun (WGS) entry which is preliminary data.</text>
</comment>
<dbReference type="Proteomes" id="UP000676565">
    <property type="component" value="Unassembled WGS sequence"/>
</dbReference>
<evidence type="ECO:0000313" key="2">
    <source>
        <dbReference type="Proteomes" id="UP000676565"/>
    </source>
</evidence>
<evidence type="ECO:0000313" key="1">
    <source>
        <dbReference type="EMBL" id="MBP3954624.1"/>
    </source>
</evidence>
<evidence type="ECO:0008006" key="3">
    <source>
        <dbReference type="Google" id="ProtNLM"/>
    </source>
</evidence>
<accession>A0ABS5BLN3</accession>
<proteinExistence type="predicted"/>
<dbReference type="SUPFAM" id="SSF53335">
    <property type="entry name" value="S-adenosyl-L-methionine-dependent methyltransferases"/>
    <property type="match status" value="1"/>
</dbReference>
<organism evidence="1 2">
    <name type="scientific">Gemmata palustris</name>
    <dbReference type="NCBI Taxonomy" id="2822762"/>
    <lineage>
        <taxon>Bacteria</taxon>
        <taxon>Pseudomonadati</taxon>
        <taxon>Planctomycetota</taxon>
        <taxon>Planctomycetia</taxon>
        <taxon>Gemmatales</taxon>
        <taxon>Gemmataceae</taxon>
        <taxon>Gemmata</taxon>
    </lineage>
</organism>
<sequence length="111" mass="12175">MSKSFTINLGGEGEIPGVINQQGPWVLSPNWRCSRDGRTLQELVADGHVFIISPNVPLPFPDDSVDLVYTNSVPIDMKSLLGTGVQSSEICRILKPGGEWLRDGVLEWTKP</sequence>
<dbReference type="Gene3D" id="3.40.50.150">
    <property type="entry name" value="Vaccinia Virus protein VP39"/>
    <property type="match status" value="1"/>
</dbReference>
<dbReference type="RefSeq" id="WP_210652744.1">
    <property type="nucleotide sequence ID" value="NZ_JAGKQQ010000001.1"/>
</dbReference>
<reference evidence="1 2" key="1">
    <citation type="submission" date="2021-04" db="EMBL/GenBank/DDBJ databases">
        <authorList>
            <person name="Ivanova A."/>
        </authorList>
    </citation>
    <scope>NUCLEOTIDE SEQUENCE [LARGE SCALE GENOMIC DNA]</scope>
    <source>
        <strain evidence="1 2">G18</strain>
    </source>
</reference>
<dbReference type="EMBL" id="JAGKQQ010000001">
    <property type="protein sequence ID" value="MBP3954624.1"/>
    <property type="molecule type" value="Genomic_DNA"/>
</dbReference>